<organism evidence="3 4">
    <name type="scientific">Nezara viridula</name>
    <name type="common">Southern green stink bug</name>
    <name type="synonym">Cimex viridulus</name>
    <dbReference type="NCBI Taxonomy" id="85310"/>
    <lineage>
        <taxon>Eukaryota</taxon>
        <taxon>Metazoa</taxon>
        <taxon>Ecdysozoa</taxon>
        <taxon>Arthropoda</taxon>
        <taxon>Hexapoda</taxon>
        <taxon>Insecta</taxon>
        <taxon>Pterygota</taxon>
        <taxon>Neoptera</taxon>
        <taxon>Paraneoptera</taxon>
        <taxon>Hemiptera</taxon>
        <taxon>Heteroptera</taxon>
        <taxon>Panheteroptera</taxon>
        <taxon>Pentatomomorpha</taxon>
        <taxon>Pentatomoidea</taxon>
        <taxon>Pentatomidae</taxon>
        <taxon>Pentatominae</taxon>
        <taxon>Nezara</taxon>
    </lineage>
</organism>
<evidence type="ECO:0008006" key="5">
    <source>
        <dbReference type="Google" id="ProtNLM"/>
    </source>
</evidence>
<dbReference type="InterPro" id="IPR019172">
    <property type="entry name" value="Osteopetrosis-assoc_TM_1"/>
</dbReference>
<evidence type="ECO:0000256" key="1">
    <source>
        <dbReference type="SAM" id="Phobius"/>
    </source>
</evidence>
<keyword evidence="1" id="KW-0472">Membrane</keyword>
<keyword evidence="1" id="KW-0812">Transmembrane</keyword>
<evidence type="ECO:0000256" key="2">
    <source>
        <dbReference type="SAM" id="SignalP"/>
    </source>
</evidence>
<keyword evidence="1" id="KW-1133">Transmembrane helix</keyword>
<dbReference type="GO" id="GO:0005829">
    <property type="term" value="C:cytosol"/>
    <property type="evidence" value="ECO:0007669"/>
    <property type="project" value="TreeGrafter"/>
</dbReference>
<dbReference type="Proteomes" id="UP001152798">
    <property type="component" value="Chromosome 1"/>
</dbReference>
<dbReference type="OrthoDB" id="8021850at2759"/>
<feature type="transmembrane region" description="Helical" evidence="1">
    <location>
        <begin position="224"/>
        <end position="245"/>
    </location>
</feature>
<evidence type="ECO:0000313" key="4">
    <source>
        <dbReference type="Proteomes" id="UP001152798"/>
    </source>
</evidence>
<feature type="signal peptide" evidence="2">
    <location>
        <begin position="1"/>
        <end position="22"/>
    </location>
</feature>
<sequence length="275" mass="31683">MFSRFNWFAIMMVMIFCWNSFGHSFDEVDVNLTKVEISSSCDEMLITFATLSGNFTFCAIKNARPIKLCQDCVSVYIDVKNIYYSILNIEDMGGDTCRDKLINLDRLQVVKSGFDYADKLWSRAFCDSCFVFEDHKQPYLKPVISQILNISSELNKCISETLNDTCKKCEKEYLLLNEVYNNMRADTGQNNFCMDIVDLMNTTRGNWSGVWGCCNDRKKPETTFLSISSGVLVASLLFYAMLFTFTRKTEHPVIPQKRWKQKFTQRPSTSSSINS</sequence>
<name>A0A9P0E2L8_NEZVI</name>
<dbReference type="PANTHER" id="PTHR15644">
    <property type="entry name" value="OSTEOPETROSIS ASSOCIATED TRANSMEMBRANE PROTEIN 1"/>
    <property type="match status" value="1"/>
</dbReference>
<accession>A0A9P0E2L8</accession>
<proteinExistence type="predicted"/>
<evidence type="ECO:0000313" key="3">
    <source>
        <dbReference type="EMBL" id="CAH1389765.1"/>
    </source>
</evidence>
<dbReference type="EMBL" id="OV725077">
    <property type="protein sequence ID" value="CAH1389765.1"/>
    <property type="molecule type" value="Genomic_DNA"/>
</dbReference>
<protein>
    <recommendedName>
        <fullName evidence="5">Osteopetrosis-associated transmembrane protein 1</fullName>
    </recommendedName>
</protein>
<feature type="chain" id="PRO_5040389710" description="Osteopetrosis-associated transmembrane protein 1" evidence="2">
    <location>
        <begin position="23"/>
        <end position="275"/>
    </location>
</feature>
<dbReference type="AlphaFoldDB" id="A0A9P0E2L8"/>
<reference evidence="3" key="1">
    <citation type="submission" date="2022-01" db="EMBL/GenBank/DDBJ databases">
        <authorList>
            <person name="King R."/>
        </authorList>
    </citation>
    <scope>NUCLEOTIDE SEQUENCE</scope>
</reference>
<gene>
    <name evidence="3" type="ORF">NEZAVI_LOCUS1095</name>
</gene>
<dbReference type="PANTHER" id="PTHR15644:SF2">
    <property type="entry name" value="OSTEOPETROSIS-ASSOCIATED TRANSMEMBRANE PROTEIN 1"/>
    <property type="match status" value="1"/>
</dbReference>
<keyword evidence="2" id="KW-0732">Signal</keyword>
<dbReference type="Pfam" id="PF09777">
    <property type="entry name" value="OSTMP1"/>
    <property type="match status" value="1"/>
</dbReference>
<keyword evidence="4" id="KW-1185">Reference proteome</keyword>